<reference evidence="1 2" key="1">
    <citation type="submission" date="2017-06" db="EMBL/GenBank/DDBJ databases">
        <authorList>
            <person name="Kim H.J."/>
            <person name="Triplett B.A."/>
        </authorList>
    </citation>
    <scope>NUCLEOTIDE SEQUENCE [LARGE SCALE GENOMIC DNA]</scope>
    <source>
        <strain evidence="1 2">DS15</strain>
    </source>
</reference>
<sequence>MPTFAENYTPTDRRLTEMRDEAMGCLDCLSWKVYSFDVGVRAHSNEK</sequence>
<evidence type="ECO:0000313" key="2">
    <source>
        <dbReference type="Proteomes" id="UP000198339"/>
    </source>
</evidence>
<dbReference type="Proteomes" id="UP000198339">
    <property type="component" value="Unassembled WGS sequence"/>
</dbReference>
<dbReference type="AlphaFoldDB" id="A0A239I6W6"/>
<dbReference type="EMBL" id="FZPA01000007">
    <property type="protein sequence ID" value="SNS89636.1"/>
    <property type="molecule type" value="Genomic_DNA"/>
</dbReference>
<keyword evidence="2" id="KW-1185">Reference proteome</keyword>
<organism evidence="1 2">
    <name type="scientific">Sphingopyxis indica</name>
    <dbReference type="NCBI Taxonomy" id="436663"/>
    <lineage>
        <taxon>Bacteria</taxon>
        <taxon>Pseudomonadati</taxon>
        <taxon>Pseudomonadota</taxon>
        <taxon>Alphaproteobacteria</taxon>
        <taxon>Sphingomonadales</taxon>
        <taxon>Sphingomonadaceae</taxon>
        <taxon>Sphingopyxis</taxon>
    </lineage>
</organism>
<proteinExistence type="predicted"/>
<name>A0A239I6W6_9SPHN</name>
<gene>
    <name evidence="1" type="ORF">SAMN06295955_10776</name>
</gene>
<protein>
    <submittedName>
        <fullName evidence="1">Uncharacterized protein</fullName>
    </submittedName>
</protein>
<accession>A0A239I6W6</accession>
<evidence type="ECO:0000313" key="1">
    <source>
        <dbReference type="EMBL" id="SNS89636.1"/>
    </source>
</evidence>